<evidence type="ECO:0000256" key="8">
    <source>
        <dbReference type="ARBA" id="ARBA00023065"/>
    </source>
</evidence>
<keyword evidence="4 12" id="KW-0894">Sodium channel</keyword>
<evidence type="ECO:0000256" key="5">
    <source>
        <dbReference type="ARBA" id="ARBA00022692"/>
    </source>
</evidence>
<sequence length="129" mass="14669">MSPIGCDNTSCAKASESDLTCATLVHIIFEKLEITTFTYTPRYEAIGILSFIGGYVGLWLGISLMTVYDFLESHLFRWASGLKKWLTRKSRLRVSAIHERPYKEYGSPGYLSGNPVDFFLRISEKEFLV</sequence>
<evidence type="ECO:0000256" key="10">
    <source>
        <dbReference type="ARBA" id="ARBA00023201"/>
    </source>
</evidence>
<protein>
    <submittedName>
        <fullName evidence="14">Uncharacterized protein</fullName>
    </submittedName>
</protein>
<feature type="transmembrane region" description="Helical" evidence="13">
    <location>
        <begin position="45"/>
        <end position="68"/>
    </location>
</feature>
<dbReference type="Proteomes" id="UP000887116">
    <property type="component" value="Unassembled WGS sequence"/>
</dbReference>
<evidence type="ECO:0000256" key="4">
    <source>
        <dbReference type="ARBA" id="ARBA00022461"/>
    </source>
</evidence>
<dbReference type="OrthoDB" id="6433772at2759"/>
<organism evidence="14 15">
    <name type="scientific">Trichonephila clavata</name>
    <name type="common">Joro spider</name>
    <name type="synonym">Nephila clavata</name>
    <dbReference type="NCBI Taxonomy" id="2740835"/>
    <lineage>
        <taxon>Eukaryota</taxon>
        <taxon>Metazoa</taxon>
        <taxon>Ecdysozoa</taxon>
        <taxon>Arthropoda</taxon>
        <taxon>Chelicerata</taxon>
        <taxon>Arachnida</taxon>
        <taxon>Araneae</taxon>
        <taxon>Araneomorphae</taxon>
        <taxon>Entelegynae</taxon>
        <taxon>Araneoidea</taxon>
        <taxon>Nephilidae</taxon>
        <taxon>Trichonephila</taxon>
    </lineage>
</organism>
<keyword evidence="8 12" id="KW-0406">Ion transport</keyword>
<evidence type="ECO:0000256" key="12">
    <source>
        <dbReference type="RuleBase" id="RU000679"/>
    </source>
</evidence>
<evidence type="ECO:0000256" key="11">
    <source>
        <dbReference type="ARBA" id="ARBA00023303"/>
    </source>
</evidence>
<dbReference type="GO" id="GO:0016020">
    <property type="term" value="C:membrane"/>
    <property type="evidence" value="ECO:0007669"/>
    <property type="project" value="UniProtKB-SubCell"/>
</dbReference>
<evidence type="ECO:0000256" key="1">
    <source>
        <dbReference type="ARBA" id="ARBA00004141"/>
    </source>
</evidence>
<evidence type="ECO:0000313" key="14">
    <source>
        <dbReference type="EMBL" id="GFR26660.1"/>
    </source>
</evidence>
<keyword evidence="9 13" id="KW-0472">Membrane</keyword>
<keyword evidence="6 13" id="KW-1133">Transmembrane helix</keyword>
<comment type="similarity">
    <text evidence="2 12">Belongs to the amiloride-sensitive sodium channel (TC 1.A.6) family.</text>
</comment>
<keyword evidence="10 12" id="KW-0739">Sodium transport</keyword>
<evidence type="ECO:0000256" key="6">
    <source>
        <dbReference type="ARBA" id="ARBA00022989"/>
    </source>
</evidence>
<keyword evidence="15" id="KW-1185">Reference proteome</keyword>
<dbReference type="EMBL" id="BMAO01038722">
    <property type="protein sequence ID" value="GFR26660.1"/>
    <property type="molecule type" value="Genomic_DNA"/>
</dbReference>
<evidence type="ECO:0000256" key="9">
    <source>
        <dbReference type="ARBA" id="ARBA00023136"/>
    </source>
</evidence>
<keyword evidence="11 12" id="KW-0407">Ion channel</keyword>
<dbReference type="InterPro" id="IPR001873">
    <property type="entry name" value="ENaC"/>
</dbReference>
<evidence type="ECO:0000256" key="2">
    <source>
        <dbReference type="ARBA" id="ARBA00007193"/>
    </source>
</evidence>
<keyword evidence="3 12" id="KW-0813">Transport</keyword>
<evidence type="ECO:0000313" key="15">
    <source>
        <dbReference type="Proteomes" id="UP000887116"/>
    </source>
</evidence>
<reference evidence="14" key="1">
    <citation type="submission" date="2020-07" db="EMBL/GenBank/DDBJ databases">
        <title>Multicomponent nature underlies the extraordinary mechanical properties of spider dragline silk.</title>
        <authorList>
            <person name="Kono N."/>
            <person name="Nakamura H."/>
            <person name="Mori M."/>
            <person name="Yoshida Y."/>
            <person name="Ohtoshi R."/>
            <person name="Malay A.D."/>
            <person name="Moran D.A.P."/>
            <person name="Tomita M."/>
            <person name="Numata K."/>
            <person name="Arakawa K."/>
        </authorList>
    </citation>
    <scope>NUCLEOTIDE SEQUENCE</scope>
</reference>
<accession>A0A8X6HQH6</accession>
<dbReference type="Pfam" id="PF00858">
    <property type="entry name" value="ASC"/>
    <property type="match status" value="1"/>
</dbReference>
<evidence type="ECO:0000256" key="7">
    <source>
        <dbReference type="ARBA" id="ARBA00023053"/>
    </source>
</evidence>
<dbReference type="GO" id="GO:0005272">
    <property type="term" value="F:sodium channel activity"/>
    <property type="evidence" value="ECO:0007669"/>
    <property type="project" value="UniProtKB-KW"/>
</dbReference>
<dbReference type="Gene3D" id="1.10.287.770">
    <property type="entry name" value="YojJ-like"/>
    <property type="match status" value="1"/>
</dbReference>
<dbReference type="AlphaFoldDB" id="A0A8X6HQH6"/>
<name>A0A8X6HQH6_TRICU</name>
<keyword evidence="5 12" id="KW-0812">Transmembrane</keyword>
<evidence type="ECO:0000256" key="3">
    <source>
        <dbReference type="ARBA" id="ARBA00022448"/>
    </source>
</evidence>
<evidence type="ECO:0000256" key="13">
    <source>
        <dbReference type="SAM" id="Phobius"/>
    </source>
</evidence>
<proteinExistence type="inferred from homology"/>
<keyword evidence="7" id="KW-0915">Sodium</keyword>
<gene>
    <name evidence="14" type="primary">AVEN_9026_1</name>
    <name evidence="14" type="ORF">TNCT_267261</name>
</gene>
<comment type="caution">
    <text evidence="14">The sequence shown here is derived from an EMBL/GenBank/DDBJ whole genome shotgun (WGS) entry which is preliminary data.</text>
</comment>
<comment type="subcellular location">
    <subcellularLocation>
        <location evidence="1">Membrane</location>
        <topology evidence="1">Multi-pass membrane protein</topology>
    </subcellularLocation>
</comment>